<dbReference type="InterPro" id="IPR007763">
    <property type="entry name" value="NDUFA12"/>
</dbReference>
<dbReference type="OrthoDB" id="9795340at2"/>
<gene>
    <name evidence="2" type="ORF">BG36_23810</name>
    <name evidence="3" type="ORF">DES43_1137</name>
</gene>
<sequence length="132" mass="15256">MKKFLLQVFTWWNGQNLNTRFHTWRKGKRVGEDEFGNVYYEGGVDSEGRTRRWVIYNGYSEASAIPPGWHGWIHHRVDVPPTGEDYKPYEWQKPYQPNLTGTPAAYRPKGSILGTGHRPQVTGDYDAWTPGS</sequence>
<keyword evidence="3" id="KW-0830">Ubiquinone</keyword>
<dbReference type="Proteomes" id="UP000294958">
    <property type="component" value="Unassembled WGS sequence"/>
</dbReference>
<dbReference type="NCBIfam" id="NF006040">
    <property type="entry name" value="PRK08183.1"/>
    <property type="match status" value="1"/>
</dbReference>
<keyword evidence="2" id="KW-0560">Oxidoreductase</keyword>
<evidence type="ECO:0000313" key="4">
    <source>
        <dbReference type="Proteomes" id="UP000019849"/>
    </source>
</evidence>
<evidence type="ECO:0000313" key="2">
    <source>
        <dbReference type="EMBL" id="EXL09021.1"/>
    </source>
</evidence>
<protein>
    <submittedName>
        <fullName evidence="2">NADH dehydrogenase</fullName>
        <ecNumber evidence="2">1.6.99.3</ecNumber>
    </submittedName>
    <submittedName>
        <fullName evidence="3">NADH:ubiquinone oxidoreductase subunit</fullName>
    </submittedName>
</protein>
<dbReference type="eggNOG" id="COG3761">
    <property type="taxonomic scope" value="Bacteria"/>
</dbReference>
<dbReference type="GO" id="GO:0016491">
    <property type="term" value="F:oxidoreductase activity"/>
    <property type="evidence" value="ECO:0007669"/>
    <property type="project" value="UniProtKB-KW"/>
</dbReference>
<organism evidence="2 4">
    <name type="scientific">Aquamicrobium defluvii</name>
    <dbReference type="NCBI Taxonomy" id="69279"/>
    <lineage>
        <taxon>Bacteria</taxon>
        <taxon>Pseudomonadati</taxon>
        <taxon>Pseudomonadota</taxon>
        <taxon>Alphaproteobacteria</taxon>
        <taxon>Hyphomicrobiales</taxon>
        <taxon>Phyllobacteriaceae</taxon>
        <taxon>Aquamicrobium</taxon>
    </lineage>
</organism>
<evidence type="ECO:0000313" key="3">
    <source>
        <dbReference type="EMBL" id="TDR34578.1"/>
    </source>
</evidence>
<dbReference type="GO" id="GO:0006979">
    <property type="term" value="P:response to oxidative stress"/>
    <property type="evidence" value="ECO:0007669"/>
    <property type="project" value="TreeGrafter"/>
</dbReference>
<keyword evidence="5" id="KW-1185">Reference proteome</keyword>
<dbReference type="AlphaFoldDB" id="A0A011US12"/>
<dbReference type="STRING" id="69279.BG36_23810"/>
<dbReference type="PANTHER" id="PTHR12910:SF2">
    <property type="entry name" value="NADH DEHYDROGENASE [UBIQUINONE] 1 ALPHA SUBCOMPLEX SUBUNIT 12"/>
    <property type="match status" value="1"/>
</dbReference>
<reference evidence="2 4" key="1">
    <citation type="submission" date="2014-02" db="EMBL/GenBank/DDBJ databases">
        <title>Aquamicrobium defluvii Genome sequencing.</title>
        <authorList>
            <person name="Wang X."/>
        </authorList>
    </citation>
    <scope>NUCLEOTIDE SEQUENCE [LARGE SCALE GENOMIC DNA]</scope>
    <source>
        <strain evidence="2 4">W13Z1</strain>
    </source>
</reference>
<dbReference type="PANTHER" id="PTHR12910">
    <property type="entry name" value="NADH-UBIQUINONE OXIDOREDUCTASE SUBUNIT B17.2"/>
    <property type="match status" value="1"/>
</dbReference>
<dbReference type="EMBL" id="SNZF01000013">
    <property type="protein sequence ID" value="TDR34578.1"/>
    <property type="molecule type" value="Genomic_DNA"/>
</dbReference>
<comment type="caution">
    <text evidence="2">The sequence shown here is derived from an EMBL/GenBank/DDBJ whole genome shotgun (WGS) entry which is preliminary data.</text>
</comment>
<dbReference type="Proteomes" id="UP000019849">
    <property type="component" value="Unassembled WGS sequence"/>
</dbReference>
<accession>A0A011US12</accession>
<evidence type="ECO:0000256" key="1">
    <source>
        <dbReference type="SAM" id="MobiDB-lite"/>
    </source>
</evidence>
<dbReference type="Pfam" id="PF05071">
    <property type="entry name" value="NDUFA12"/>
    <property type="match status" value="1"/>
</dbReference>
<feature type="region of interest" description="Disordered" evidence="1">
    <location>
        <begin position="100"/>
        <end position="132"/>
    </location>
</feature>
<dbReference type="PATRIC" id="fig|69279.3.peg.1685"/>
<dbReference type="HOGENOM" id="CLU_110455_4_0_5"/>
<evidence type="ECO:0000313" key="5">
    <source>
        <dbReference type="Proteomes" id="UP000294958"/>
    </source>
</evidence>
<name>A0A011US12_9HYPH</name>
<dbReference type="EC" id="1.6.99.3" evidence="2"/>
<dbReference type="GO" id="GO:0045271">
    <property type="term" value="C:respiratory chain complex I"/>
    <property type="evidence" value="ECO:0007669"/>
    <property type="project" value="InterPro"/>
</dbReference>
<proteinExistence type="predicted"/>
<dbReference type="EMBL" id="JENY01000009">
    <property type="protein sequence ID" value="EXL09021.1"/>
    <property type="molecule type" value="Genomic_DNA"/>
</dbReference>
<reference evidence="3 5" key="2">
    <citation type="submission" date="2019-03" db="EMBL/GenBank/DDBJ databases">
        <title>Genomic Encyclopedia of Type Strains, Phase IV (KMG-IV): sequencing the most valuable type-strain genomes for metagenomic binning, comparative biology and taxonomic classification.</title>
        <authorList>
            <person name="Goeker M."/>
        </authorList>
    </citation>
    <scope>NUCLEOTIDE SEQUENCE [LARGE SCALE GENOMIC DNA]</scope>
    <source>
        <strain evidence="3 5">DSM 11603</strain>
    </source>
</reference>
<dbReference type="RefSeq" id="WP_035025458.1">
    <property type="nucleotide sequence ID" value="NZ_KK073883.1"/>
</dbReference>